<sequence length="114" mass="13113">MTSCVSYELPLHVPRYHLFSFLHYELNRAFERDRRPPLNPGSSDAARGNSPAHPEIDLYILERQPRRQQSPETPSYEPTSTSQVYPSCGGDNHRDRSHPPRLDRKASANARDDQ</sequence>
<evidence type="ECO:0000256" key="1">
    <source>
        <dbReference type="SAM" id="MobiDB-lite"/>
    </source>
</evidence>
<organism evidence="2">
    <name type="scientific">Picea glauca</name>
    <name type="common">White spruce</name>
    <name type="synonym">Pinus glauca</name>
    <dbReference type="NCBI Taxonomy" id="3330"/>
    <lineage>
        <taxon>Eukaryota</taxon>
        <taxon>Viridiplantae</taxon>
        <taxon>Streptophyta</taxon>
        <taxon>Embryophyta</taxon>
        <taxon>Tracheophyta</taxon>
        <taxon>Spermatophyta</taxon>
        <taxon>Pinopsida</taxon>
        <taxon>Pinidae</taxon>
        <taxon>Conifers I</taxon>
        <taxon>Pinales</taxon>
        <taxon>Pinaceae</taxon>
        <taxon>Picea</taxon>
    </lineage>
</organism>
<dbReference type="EMBL" id="LKAM01000001">
    <property type="protein sequence ID" value="KUM50956.1"/>
    <property type="molecule type" value="Genomic_DNA"/>
</dbReference>
<accession>A0A101M4I7</accession>
<gene>
    <name evidence="2" type="ORF">ABT39_MTgene802</name>
</gene>
<reference evidence="2" key="1">
    <citation type="journal article" date="2015" name="Genome Biol. Evol.">
        <title>Organellar Genomes of White Spruce (Picea glauca): Assembly and Annotation.</title>
        <authorList>
            <person name="Jackman S.D."/>
            <person name="Warren R.L."/>
            <person name="Gibb E.A."/>
            <person name="Vandervalk B.P."/>
            <person name="Mohamadi H."/>
            <person name="Chu J."/>
            <person name="Raymond A."/>
            <person name="Pleasance S."/>
            <person name="Coope R."/>
            <person name="Wildung M.R."/>
            <person name="Ritland C.E."/>
            <person name="Bousquet J."/>
            <person name="Jones S.J."/>
            <person name="Bohlmann J."/>
            <person name="Birol I."/>
        </authorList>
    </citation>
    <scope>NUCLEOTIDE SEQUENCE [LARGE SCALE GENOMIC DNA]</scope>
    <source>
        <tissue evidence="2">Flushing bud</tissue>
    </source>
</reference>
<proteinExistence type="predicted"/>
<feature type="compositionally biased region" description="Polar residues" evidence="1">
    <location>
        <begin position="67"/>
        <end position="85"/>
    </location>
</feature>
<feature type="region of interest" description="Disordered" evidence="1">
    <location>
        <begin position="33"/>
        <end position="114"/>
    </location>
</feature>
<dbReference type="AlphaFoldDB" id="A0A101M4I7"/>
<comment type="caution">
    <text evidence="2">The sequence shown here is derived from an EMBL/GenBank/DDBJ whole genome shotgun (WGS) entry which is preliminary data.</text>
</comment>
<geneLocation type="mitochondrion" evidence="2"/>
<keyword evidence="2" id="KW-0496">Mitochondrion</keyword>
<name>A0A101M4I7_PICGL</name>
<protein>
    <submittedName>
        <fullName evidence="2">Uncharacterized protein</fullName>
    </submittedName>
</protein>
<evidence type="ECO:0000313" key="2">
    <source>
        <dbReference type="EMBL" id="KUM50956.1"/>
    </source>
</evidence>
<feature type="compositionally biased region" description="Basic and acidic residues" evidence="1">
    <location>
        <begin position="91"/>
        <end position="114"/>
    </location>
</feature>